<evidence type="ECO:0000313" key="1">
    <source>
        <dbReference type="EMBL" id="MBM6920268.1"/>
    </source>
</evidence>
<keyword evidence="2" id="KW-1185">Reference proteome</keyword>
<accession>A0A938X5L7</accession>
<dbReference type="InterPro" id="IPR049215">
    <property type="entry name" value="DUF6809"/>
</dbReference>
<evidence type="ECO:0000313" key="2">
    <source>
        <dbReference type="Proteomes" id="UP000774750"/>
    </source>
</evidence>
<organism evidence="1 2">
    <name type="scientific">Merdimmobilis hominis</name>
    <dbReference type="NCBI Taxonomy" id="2897707"/>
    <lineage>
        <taxon>Bacteria</taxon>
        <taxon>Bacillati</taxon>
        <taxon>Bacillota</taxon>
        <taxon>Clostridia</taxon>
        <taxon>Eubacteriales</taxon>
        <taxon>Oscillospiraceae</taxon>
        <taxon>Merdimmobilis</taxon>
    </lineage>
</organism>
<name>A0A938X5L7_9FIRM</name>
<reference evidence="1" key="2">
    <citation type="journal article" date="2021" name="Sci. Rep.">
        <title>The distribution of antibiotic resistance genes in chicken gut microbiota commensals.</title>
        <authorList>
            <person name="Juricova H."/>
            <person name="Matiasovicova J."/>
            <person name="Kubasova T."/>
            <person name="Cejkova D."/>
            <person name="Rychlik I."/>
        </authorList>
    </citation>
    <scope>NUCLEOTIDE SEQUENCE</scope>
    <source>
        <strain evidence="1">An559</strain>
    </source>
</reference>
<dbReference type="Proteomes" id="UP000774750">
    <property type="component" value="Unassembled WGS sequence"/>
</dbReference>
<dbReference type="EMBL" id="JACJKY010000004">
    <property type="protein sequence ID" value="MBM6920268.1"/>
    <property type="molecule type" value="Genomic_DNA"/>
</dbReference>
<dbReference type="AlphaFoldDB" id="A0A938X5L7"/>
<comment type="caution">
    <text evidence="1">The sequence shown here is derived from an EMBL/GenBank/DDBJ whole genome shotgun (WGS) entry which is preliminary data.</text>
</comment>
<dbReference type="Pfam" id="PF20648">
    <property type="entry name" value="DUF6809"/>
    <property type="match status" value="1"/>
</dbReference>
<reference evidence="1" key="1">
    <citation type="submission" date="2020-08" db="EMBL/GenBank/DDBJ databases">
        <authorList>
            <person name="Cejkova D."/>
            <person name="Kubasova T."/>
            <person name="Jahodarova E."/>
            <person name="Rychlik I."/>
        </authorList>
    </citation>
    <scope>NUCLEOTIDE SEQUENCE</scope>
    <source>
        <strain evidence="1">An559</strain>
    </source>
</reference>
<dbReference type="RefSeq" id="WP_204444895.1">
    <property type="nucleotide sequence ID" value="NZ_JACJKY010000004.1"/>
</dbReference>
<protein>
    <submittedName>
        <fullName evidence="1">Uncharacterized protein</fullName>
    </submittedName>
</protein>
<gene>
    <name evidence="1" type="ORF">H6A12_03725</name>
</gene>
<sequence length="94" mass="10930">MTTLEDLYYGNIHPYEQDIKKTGRESALLRLVVKNENVLLATLTEQQKEIFQKCKDAESEMHCAFELRSFIEGFRLGMKLTAEGMYCTEETDED</sequence>
<proteinExistence type="predicted"/>